<comment type="caution">
    <text evidence="1">The sequence shown here is derived from an EMBL/GenBank/DDBJ whole genome shotgun (WGS) entry which is preliminary data.</text>
</comment>
<protein>
    <submittedName>
        <fullName evidence="1">Excisionase family DNA binding protein</fullName>
    </submittedName>
</protein>
<accession>A0A4R6PY57</accession>
<dbReference type="AlphaFoldDB" id="A0A4R6PY57"/>
<sequence>MGAKAATLKEPKHDVPVWHKLTMNMDETMAYTGIGRDKLREMTNREDCPFVLWIGNKRLIKRKVLDEYITQMYSV</sequence>
<gene>
    <name evidence="1" type="ORF">EV211_1676</name>
</gene>
<evidence type="ECO:0000313" key="1">
    <source>
        <dbReference type="EMBL" id="TDP45157.1"/>
    </source>
</evidence>
<keyword evidence="2" id="KW-1185">Reference proteome</keyword>
<dbReference type="OrthoDB" id="1913083at2"/>
<reference evidence="1 2" key="1">
    <citation type="submission" date="2019-03" db="EMBL/GenBank/DDBJ databases">
        <title>Genomic Encyclopedia of Type Strains, Phase IV (KMG-IV): sequencing the most valuable type-strain genomes for metagenomic binning, comparative biology and taxonomic classification.</title>
        <authorList>
            <person name="Goeker M."/>
        </authorList>
    </citation>
    <scope>NUCLEOTIDE SEQUENCE [LARGE SCALE GENOMIC DNA]</scope>
    <source>
        <strain evidence="1 2">DSM 28287</strain>
    </source>
</reference>
<dbReference type="InterPro" id="IPR038148">
    <property type="entry name" value="Tn1545/Tn916_Xis"/>
</dbReference>
<proteinExistence type="predicted"/>
<dbReference type="Pfam" id="PF09035">
    <property type="entry name" value="Tn916-Xis"/>
    <property type="match status" value="1"/>
</dbReference>
<dbReference type="RefSeq" id="WP_133529359.1">
    <property type="nucleotide sequence ID" value="NZ_SNXO01000067.1"/>
</dbReference>
<dbReference type="InterPro" id="IPR015122">
    <property type="entry name" value="Tn916-Xis"/>
</dbReference>
<evidence type="ECO:0000313" key="2">
    <source>
        <dbReference type="Proteomes" id="UP000295500"/>
    </source>
</evidence>
<organism evidence="1 2">
    <name type="scientific">Aminicella lysinilytica</name>
    <dbReference type="NCBI Taxonomy" id="433323"/>
    <lineage>
        <taxon>Bacteria</taxon>
        <taxon>Bacillati</taxon>
        <taxon>Bacillota</taxon>
        <taxon>Clostridia</taxon>
        <taxon>Peptostreptococcales</taxon>
        <taxon>Anaerovoracaceae</taxon>
        <taxon>Aminicella</taxon>
    </lineage>
</organism>
<dbReference type="Gene3D" id="3.90.105.50">
    <property type="match status" value="1"/>
</dbReference>
<name>A0A4R6PY57_9FIRM</name>
<dbReference type="Proteomes" id="UP000295500">
    <property type="component" value="Unassembled WGS sequence"/>
</dbReference>
<dbReference type="EMBL" id="SNXO01000067">
    <property type="protein sequence ID" value="TDP45157.1"/>
    <property type="molecule type" value="Genomic_DNA"/>
</dbReference>